<evidence type="ECO:0000313" key="1">
    <source>
        <dbReference type="EMBL" id="XBW07559.1"/>
    </source>
</evidence>
<reference evidence="1" key="1">
    <citation type="submission" date="2023-11" db="EMBL/GenBank/DDBJ databases">
        <title>Scrofimicrobium hongkongense sp. nov., isolated from a patient with peritonitis.</title>
        <authorList>
            <person name="Lao H.Y."/>
            <person name="Wong A.Y.P."/>
            <person name="Ng T.L."/>
            <person name="Wong R.Y.L."/>
            <person name="Yau M.C.Y."/>
            <person name="Lam J.Y.W."/>
            <person name="Siu G.K.H."/>
        </authorList>
    </citation>
    <scope>NUCLEOTIDE SEQUENCE</scope>
    <source>
        <strain evidence="1">R131</strain>
    </source>
</reference>
<accession>A0AAU7V5J7</accession>
<name>A0AAU7V5J7_9ACTO</name>
<organism evidence="1">
    <name type="scientific">Scrofimicrobium appendicitidis</name>
    <dbReference type="NCBI Taxonomy" id="3079930"/>
    <lineage>
        <taxon>Bacteria</taxon>
        <taxon>Bacillati</taxon>
        <taxon>Actinomycetota</taxon>
        <taxon>Actinomycetes</taxon>
        <taxon>Actinomycetales</taxon>
        <taxon>Actinomycetaceae</taxon>
        <taxon>Scrofimicrobium</taxon>
    </lineage>
</organism>
<evidence type="ECO:0008006" key="2">
    <source>
        <dbReference type="Google" id="ProtNLM"/>
    </source>
</evidence>
<dbReference type="EMBL" id="CP138335">
    <property type="protein sequence ID" value="XBW07559.1"/>
    <property type="molecule type" value="Genomic_DNA"/>
</dbReference>
<proteinExistence type="predicted"/>
<protein>
    <recommendedName>
        <fullName evidence="2">THIF-type NAD/FAD binding fold domain-containing protein</fullName>
    </recommendedName>
</protein>
<dbReference type="KEGG" id="sapp:SAC06_07905"/>
<dbReference type="RefSeq" id="WP_350257764.1">
    <property type="nucleotide sequence ID" value="NZ_CP138335.1"/>
</dbReference>
<sequence length="303" mass="33521">MVERVREGVVLLPWADNLLQVGSSSEHSFVLSGLDEGTTTWLRRLLSRRDIPPLPSLTPDQLRLVGLLRSHGLVETRRSATVRDLHLRVVGLSRTTILFTRLAATSGVSFIDVRDAARVDEEVELLFGPDDLGSLRTEALKAELSSRRVAVGRSSRPHLVVSAERRVVDDQRAAQLLRADLIQLPIVADDRTIQIGPLLVPDLSPCHMCLEFHRRDCLPTWAKARKLLLRTPLSPPELPLAAAAAGLALHLVQSVLTPALRAGAGLPTWALGTAWRLTESGVEETRWDFHPDCGCRAQHMYRL</sequence>
<dbReference type="Gene3D" id="3.40.50.720">
    <property type="entry name" value="NAD(P)-binding Rossmann-like Domain"/>
    <property type="match status" value="1"/>
</dbReference>
<gene>
    <name evidence="1" type="ORF">SAC06_07905</name>
</gene>
<dbReference type="AlphaFoldDB" id="A0AAU7V5J7"/>